<organism evidence="5 6">
    <name type="scientific">Ectocarpus siliculosus</name>
    <name type="common">Brown alga</name>
    <name type="synonym">Conferva siliculosa</name>
    <dbReference type="NCBI Taxonomy" id="2880"/>
    <lineage>
        <taxon>Eukaryota</taxon>
        <taxon>Sar</taxon>
        <taxon>Stramenopiles</taxon>
        <taxon>Ochrophyta</taxon>
        <taxon>PX clade</taxon>
        <taxon>Phaeophyceae</taxon>
        <taxon>Ectocarpales</taxon>
        <taxon>Ectocarpaceae</taxon>
        <taxon>Ectocarpus</taxon>
    </lineage>
</organism>
<evidence type="ECO:0000313" key="5">
    <source>
        <dbReference type="EMBL" id="CBJ25885.1"/>
    </source>
</evidence>
<keyword evidence="2" id="KW-1133">Transmembrane helix</keyword>
<evidence type="ECO:0000256" key="1">
    <source>
        <dbReference type="SAM" id="MobiDB-lite"/>
    </source>
</evidence>
<dbReference type="EMBL" id="FN649749">
    <property type="protein sequence ID" value="CBJ25885.1"/>
    <property type="molecule type" value="Genomic_DNA"/>
</dbReference>
<dbReference type="GO" id="GO:0015918">
    <property type="term" value="P:sterol transport"/>
    <property type="evidence" value="ECO:0007669"/>
    <property type="project" value="TreeGrafter"/>
</dbReference>
<dbReference type="InterPro" id="IPR032190">
    <property type="entry name" value="NPC1_N"/>
</dbReference>
<protein>
    <recommendedName>
        <fullName evidence="4">Niemann-Pick C1 N-terminal domain-containing protein</fullName>
    </recommendedName>
</protein>
<dbReference type="InParanoid" id="D7FMI8"/>
<gene>
    <name evidence="5" type="ORF">Esi_0017_0041</name>
</gene>
<sequence>MLRAFGCCRLLRFFGDMGTAAVLTHLGGVLLLLLPTVDAGQCAFTQECFQFGLDTDCTPIPAEGDTAVSFPMDSSHGFGVFHDKVWDGSVENPSTGLCDEGRPDSDGRCIVDFVAPKGLKDVAPIVCPQYKDSGCCSWQQNYALYQNLGLLVESFGSTTGCLACAVNLVNFWCALVCSPDQGAFASMHDPPFDQRRDDLTGGSSRVLQLDVNVDGDMACRIYESCKSIAVVGETTAMQSGLGLLKFQLQTGAVGHGEFFFPSFETNASAESPCGNKRLPVSGGLDVRATERKDDPQAAASAPTASSESSSMSFDTLACDSFFDPGSSTIPFAYPPKREDIISCTCDYCVQACSGGGSIDVDVSDKNPIPVLDGFGVGLVGGVYAAVVACSLALFWWRRNQKKKPTKPAAAGWATIQHR</sequence>
<keyword evidence="2" id="KW-0472">Membrane</keyword>
<keyword evidence="6" id="KW-1185">Reference proteome</keyword>
<feature type="region of interest" description="Disordered" evidence="1">
    <location>
        <begin position="289"/>
        <end position="310"/>
    </location>
</feature>
<dbReference type="AlphaFoldDB" id="D7FMI8"/>
<dbReference type="PANTHER" id="PTHR45727">
    <property type="entry name" value="NPC INTRACELLULAR CHOLESTEROL TRANSPORTER 1"/>
    <property type="match status" value="1"/>
</dbReference>
<dbReference type="Pfam" id="PF16414">
    <property type="entry name" value="NPC1_N"/>
    <property type="match status" value="1"/>
</dbReference>
<reference evidence="5 6" key="1">
    <citation type="journal article" date="2010" name="Nature">
        <title>The Ectocarpus genome and the independent evolution of multicellularity in brown algae.</title>
        <authorList>
            <person name="Cock J.M."/>
            <person name="Sterck L."/>
            <person name="Rouze P."/>
            <person name="Scornet D."/>
            <person name="Allen A.E."/>
            <person name="Amoutzias G."/>
            <person name="Anthouard V."/>
            <person name="Artiguenave F."/>
            <person name="Aury J.M."/>
            <person name="Badger J.H."/>
            <person name="Beszteri B."/>
            <person name="Billiau K."/>
            <person name="Bonnet E."/>
            <person name="Bothwell J.H."/>
            <person name="Bowler C."/>
            <person name="Boyen C."/>
            <person name="Brownlee C."/>
            <person name="Carrano C.J."/>
            <person name="Charrier B."/>
            <person name="Cho G.Y."/>
            <person name="Coelho S.M."/>
            <person name="Collen J."/>
            <person name="Corre E."/>
            <person name="Da Silva C."/>
            <person name="Delage L."/>
            <person name="Delaroque N."/>
            <person name="Dittami S.M."/>
            <person name="Doulbeau S."/>
            <person name="Elias M."/>
            <person name="Farnham G."/>
            <person name="Gachon C.M."/>
            <person name="Gschloessl B."/>
            <person name="Heesch S."/>
            <person name="Jabbari K."/>
            <person name="Jubin C."/>
            <person name="Kawai H."/>
            <person name="Kimura K."/>
            <person name="Kloareg B."/>
            <person name="Kupper F.C."/>
            <person name="Lang D."/>
            <person name="Le Bail A."/>
            <person name="Leblanc C."/>
            <person name="Lerouge P."/>
            <person name="Lohr M."/>
            <person name="Lopez P.J."/>
            <person name="Martens C."/>
            <person name="Maumus F."/>
            <person name="Michel G."/>
            <person name="Miranda-Saavedra D."/>
            <person name="Morales J."/>
            <person name="Moreau H."/>
            <person name="Motomura T."/>
            <person name="Nagasato C."/>
            <person name="Napoli C.A."/>
            <person name="Nelson D.R."/>
            <person name="Nyvall-Collen P."/>
            <person name="Peters A.F."/>
            <person name="Pommier C."/>
            <person name="Potin P."/>
            <person name="Poulain J."/>
            <person name="Quesneville H."/>
            <person name="Read B."/>
            <person name="Rensing S.A."/>
            <person name="Ritter A."/>
            <person name="Rousvoal S."/>
            <person name="Samanta M."/>
            <person name="Samson G."/>
            <person name="Schroeder D.C."/>
            <person name="Segurens B."/>
            <person name="Strittmatter M."/>
            <person name="Tonon T."/>
            <person name="Tregear J.W."/>
            <person name="Valentin K."/>
            <person name="von Dassow P."/>
            <person name="Yamagishi T."/>
            <person name="Van de Peer Y."/>
            <person name="Wincker P."/>
        </authorList>
    </citation>
    <scope>NUCLEOTIDE SEQUENCE [LARGE SCALE GENOMIC DNA]</scope>
    <source>
        <strain evidence="6">Ec32 / CCAP1310/4</strain>
    </source>
</reference>
<dbReference type="PANTHER" id="PTHR45727:SF2">
    <property type="entry name" value="NPC INTRACELLULAR CHOLESTEROL TRANSPORTER 1"/>
    <property type="match status" value="1"/>
</dbReference>
<dbReference type="eggNOG" id="ENOG502QQFF">
    <property type="taxonomic scope" value="Eukaryota"/>
</dbReference>
<dbReference type="Proteomes" id="UP000002630">
    <property type="component" value="Linkage Group LG24"/>
</dbReference>
<keyword evidence="2" id="KW-0812">Transmembrane</keyword>
<evidence type="ECO:0000259" key="4">
    <source>
        <dbReference type="Pfam" id="PF16414"/>
    </source>
</evidence>
<dbReference type="GO" id="GO:0032934">
    <property type="term" value="F:sterol binding"/>
    <property type="evidence" value="ECO:0007669"/>
    <property type="project" value="TreeGrafter"/>
</dbReference>
<dbReference type="EMBL" id="FN648214">
    <property type="protein sequence ID" value="CBJ25885.1"/>
    <property type="molecule type" value="Genomic_DNA"/>
</dbReference>
<name>D7FMI8_ECTSI</name>
<feature type="transmembrane region" description="Helical" evidence="2">
    <location>
        <begin position="374"/>
        <end position="396"/>
    </location>
</feature>
<keyword evidence="3" id="KW-0732">Signal</keyword>
<feature type="chain" id="PRO_5003095284" description="Niemann-Pick C1 N-terminal domain-containing protein" evidence="3">
    <location>
        <begin position="40"/>
        <end position="418"/>
    </location>
</feature>
<dbReference type="OrthoDB" id="6510177at2759"/>
<dbReference type="GO" id="GO:0016020">
    <property type="term" value="C:membrane"/>
    <property type="evidence" value="ECO:0007669"/>
    <property type="project" value="TreeGrafter"/>
</dbReference>
<accession>D7FMI8</accession>
<evidence type="ECO:0000256" key="3">
    <source>
        <dbReference type="SAM" id="SignalP"/>
    </source>
</evidence>
<feature type="signal peptide" evidence="3">
    <location>
        <begin position="1"/>
        <end position="39"/>
    </location>
</feature>
<feature type="compositionally biased region" description="Low complexity" evidence="1">
    <location>
        <begin position="297"/>
        <end position="310"/>
    </location>
</feature>
<proteinExistence type="predicted"/>
<feature type="domain" description="Niemann-Pick C1 N-terminal" evidence="4">
    <location>
        <begin position="126"/>
        <end position="236"/>
    </location>
</feature>
<evidence type="ECO:0000313" key="6">
    <source>
        <dbReference type="Proteomes" id="UP000002630"/>
    </source>
</evidence>
<evidence type="ECO:0000256" key="2">
    <source>
        <dbReference type="SAM" id="Phobius"/>
    </source>
</evidence>